<protein>
    <submittedName>
        <fullName evidence="3">Glutathione S-transferase</fullName>
    </submittedName>
</protein>
<dbReference type="GO" id="GO:0006559">
    <property type="term" value="P:L-phenylalanine catabolic process"/>
    <property type="evidence" value="ECO:0007669"/>
    <property type="project" value="TreeGrafter"/>
</dbReference>
<evidence type="ECO:0000313" key="4">
    <source>
        <dbReference type="Proteomes" id="UP000295830"/>
    </source>
</evidence>
<dbReference type="PROSITE" id="PS50404">
    <property type="entry name" value="GST_NTER"/>
    <property type="match status" value="1"/>
</dbReference>
<evidence type="ECO:0000259" key="1">
    <source>
        <dbReference type="PROSITE" id="PS50404"/>
    </source>
</evidence>
<dbReference type="Gene3D" id="3.40.30.10">
    <property type="entry name" value="Glutaredoxin"/>
    <property type="match status" value="1"/>
</dbReference>
<dbReference type="SUPFAM" id="SSF52833">
    <property type="entry name" value="Thioredoxin-like"/>
    <property type="match status" value="1"/>
</dbReference>
<sequence length="243" mass="28176">MSLVLHQFPISHFCEKARWALDYKGLDYRLQNHLPGLHVKKIQKVADKTTVPVLEHDGKYIQGSAAIISHLDDQFPDKPLTPTEVTLRSQALEWERFCDADIGPHVRRFCYDTLLRHPKRVVPLLAHGGPIWGKPFLRLMYPKLQKTMRRIMKIREPEVTQSREALESALERLNQALEGKQYLVGNRFTRADLAAASLLAPLFMPEGYGLDWPSEVPSPLKEWIDNHEAQLDWPKRMYQLHRS</sequence>
<evidence type="ECO:0000259" key="2">
    <source>
        <dbReference type="PROSITE" id="PS50405"/>
    </source>
</evidence>
<dbReference type="InterPro" id="IPR040079">
    <property type="entry name" value="Glutathione_S-Trfase"/>
</dbReference>
<dbReference type="PROSITE" id="PS50405">
    <property type="entry name" value="GST_CTER"/>
    <property type="match status" value="1"/>
</dbReference>
<accession>A0A4R7K4B1</accession>
<dbReference type="Pfam" id="PF00043">
    <property type="entry name" value="GST_C"/>
    <property type="match status" value="1"/>
</dbReference>
<proteinExistence type="predicted"/>
<evidence type="ECO:0000313" key="3">
    <source>
        <dbReference type="EMBL" id="TDT44479.1"/>
    </source>
</evidence>
<dbReference type="Gene3D" id="1.20.1050.10">
    <property type="match status" value="2"/>
</dbReference>
<dbReference type="SFLD" id="SFLDS00019">
    <property type="entry name" value="Glutathione_Transferase_(cytos"/>
    <property type="match status" value="1"/>
</dbReference>
<dbReference type="AlphaFoldDB" id="A0A4R7K4B1"/>
<dbReference type="InterPro" id="IPR010987">
    <property type="entry name" value="Glutathione-S-Trfase_C-like"/>
</dbReference>
<dbReference type="PANTHER" id="PTHR42673:SF4">
    <property type="entry name" value="MALEYLACETOACETATE ISOMERASE"/>
    <property type="match status" value="1"/>
</dbReference>
<feature type="domain" description="GST C-terminal" evidence="2">
    <location>
        <begin position="84"/>
        <end position="243"/>
    </location>
</feature>
<dbReference type="InterPro" id="IPR004046">
    <property type="entry name" value="GST_C"/>
</dbReference>
<gene>
    <name evidence="3" type="ORF">DES49_0589</name>
</gene>
<comment type="caution">
    <text evidence="3">The sequence shown here is derived from an EMBL/GenBank/DDBJ whole genome shotgun (WGS) entry which is preliminary data.</text>
</comment>
<dbReference type="Proteomes" id="UP000295830">
    <property type="component" value="Unassembled WGS sequence"/>
</dbReference>
<dbReference type="SUPFAM" id="SSF47616">
    <property type="entry name" value="GST C-terminal domain-like"/>
    <property type="match status" value="1"/>
</dbReference>
<dbReference type="EMBL" id="SOAX01000001">
    <property type="protein sequence ID" value="TDT44479.1"/>
    <property type="molecule type" value="Genomic_DNA"/>
</dbReference>
<dbReference type="GO" id="GO:0006749">
    <property type="term" value="P:glutathione metabolic process"/>
    <property type="evidence" value="ECO:0007669"/>
    <property type="project" value="TreeGrafter"/>
</dbReference>
<dbReference type="InterPro" id="IPR004045">
    <property type="entry name" value="Glutathione_S-Trfase_N"/>
</dbReference>
<keyword evidence="4" id="KW-1185">Reference proteome</keyword>
<dbReference type="GO" id="GO:0004364">
    <property type="term" value="F:glutathione transferase activity"/>
    <property type="evidence" value="ECO:0007669"/>
    <property type="project" value="TreeGrafter"/>
</dbReference>
<organism evidence="3 4">
    <name type="scientific">Halospina denitrificans</name>
    <dbReference type="NCBI Taxonomy" id="332522"/>
    <lineage>
        <taxon>Bacteria</taxon>
        <taxon>Pseudomonadati</taxon>
        <taxon>Pseudomonadota</taxon>
        <taxon>Gammaproteobacteria</taxon>
        <taxon>Halospina</taxon>
    </lineage>
</organism>
<keyword evidence="3" id="KW-0808">Transferase</keyword>
<dbReference type="InterPro" id="IPR036249">
    <property type="entry name" value="Thioredoxin-like_sf"/>
</dbReference>
<dbReference type="InterPro" id="IPR036282">
    <property type="entry name" value="Glutathione-S-Trfase_C_sf"/>
</dbReference>
<dbReference type="GO" id="GO:0016034">
    <property type="term" value="F:maleylacetoacetate isomerase activity"/>
    <property type="evidence" value="ECO:0007669"/>
    <property type="project" value="TreeGrafter"/>
</dbReference>
<dbReference type="RefSeq" id="WP_133734856.1">
    <property type="nucleotide sequence ID" value="NZ_SOAX01000001.1"/>
</dbReference>
<dbReference type="PANTHER" id="PTHR42673">
    <property type="entry name" value="MALEYLACETOACETATE ISOMERASE"/>
    <property type="match status" value="1"/>
</dbReference>
<dbReference type="OrthoDB" id="5242791at2"/>
<dbReference type="Pfam" id="PF13417">
    <property type="entry name" value="GST_N_3"/>
    <property type="match status" value="1"/>
</dbReference>
<feature type="domain" description="GST N-terminal" evidence="1">
    <location>
        <begin position="1"/>
        <end position="79"/>
    </location>
</feature>
<name>A0A4R7K4B1_9GAMM</name>
<reference evidence="3 4" key="1">
    <citation type="submission" date="2019-03" db="EMBL/GenBank/DDBJ databases">
        <title>Genomic Encyclopedia of Type Strains, Phase IV (KMG-IV): sequencing the most valuable type-strain genomes for metagenomic binning, comparative biology and taxonomic classification.</title>
        <authorList>
            <person name="Goeker M."/>
        </authorList>
    </citation>
    <scope>NUCLEOTIDE SEQUENCE [LARGE SCALE GENOMIC DNA]</scope>
    <source>
        <strain evidence="3 4">DSM 15505</strain>
    </source>
</reference>
<dbReference type="CDD" id="cd00570">
    <property type="entry name" value="GST_N_family"/>
    <property type="match status" value="1"/>
</dbReference>